<evidence type="ECO:0000313" key="1">
    <source>
        <dbReference type="EMBL" id="QHT06199.1"/>
    </source>
</evidence>
<sequence>MDTYTSLVESVDFNDNLNTLNNNLKTALENKNYIPTLIGNLFYDHEQMNPPFYNSPLLKDCEEKRKRFSKACKMGTKMFEIGLNGGHSAYLALNSNDNITLYSNDIALFYPPCPNIHPEVYVLEAAKTLKNMYNNRFEFIKGSCLTEVPAFVKNNPEMVFDIIHIDGAKETYKQDFLNLRPLLQDNCIVIFDDSQNPFVQNVVDNFIRQGYLYRTPDFPQMNPNIKYRNEILIFKK</sequence>
<reference evidence="1" key="1">
    <citation type="journal article" date="2020" name="Nature">
        <title>Giant virus diversity and host interactions through global metagenomics.</title>
        <authorList>
            <person name="Schulz F."/>
            <person name="Roux S."/>
            <person name="Paez-Espino D."/>
            <person name="Jungbluth S."/>
            <person name="Walsh D.A."/>
            <person name="Denef V.J."/>
            <person name="McMahon K.D."/>
            <person name="Konstantinidis K.T."/>
            <person name="Eloe-Fadrosh E.A."/>
            <person name="Kyrpides N.C."/>
            <person name="Woyke T."/>
        </authorList>
    </citation>
    <scope>NUCLEOTIDE SEQUENCE</scope>
    <source>
        <strain evidence="1">GVMAG-M-3300021425-30</strain>
    </source>
</reference>
<protein>
    <recommendedName>
        <fullName evidence="2">Methyltransferase</fullName>
    </recommendedName>
</protein>
<dbReference type="InterPro" id="IPR029063">
    <property type="entry name" value="SAM-dependent_MTases_sf"/>
</dbReference>
<dbReference type="SUPFAM" id="SSF53335">
    <property type="entry name" value="S-adenosyl-L-methionine-dependent methyltransferases"/>
    <property type="match status" value="1"/>
</dbReference>
<evidence type="ECO:0008006" key="2">
    <source>
        <dbReference type="Google" id="ProtNLM"/>
    </source>
</evidence>
<name>A0A6C0CR93_9ZZZZ</name>
<proteinExistence type="predicted"/>
<dbReference type="AlphaFoldDB" id="A0A6C0CR93"/>
<dbReference type="EMBL" id="MN739467">
    <property type="protein sequence ID" value="QHT06199.1"/>
    <property type="molecule type" value="Genomic_DNA"/>
</dbReference>
<accession>A0A6C0CR93</accession>
<dbReference type="Gene3D" id="3.40.50.150">
    <property type="entry name" value="Vaccinia Virus protein VP39"/>
    <property type="match status" value="1"/>
</dbReference>
<organism evidence="1">
    <name type="scientific">viral metagenome</name>
    <dbReference type="NCBI Taxonomy" id="1070528"/>
    <lineage>
        <taxon>unclassified sequences</taxon>
        <taxon>metagenomes</taxon>
        <taxon>organismal metagenomes</taxon>
    </lineage>
</organism>
<dbReference type="Pfam" id="PF13578">
    <property type="entry name" value="Methyltransf_24"/>
    <property type="match status" value="1"/>
</dbReference>